<dbReference type="Proteomes" id="UP000887116">
    <property type="component" value="Unassembled WGS sequence"/>
</dbReference>
<comment type="caution">
    <text evidence="1">The sequence shown here is derived from an EMBL/GenBank/DDBJ whole genome shotgun (WGS) entry which is preliminary data.</text>
</comment>
<evidence type="ECO:0000313" key="2">
    <source>
        <dbReference type="Proteomes" id="UP000887116"/>
    </source>
</evidence>
<sequence length="291" mass="33209">MFRGARKEEFILIADELGERINPEMEDNCNDELGKITLSSAFGEKVEAKLIKTSTALDNNSLNHPMDCLVAITDKLKAEALIPPSLYESLCSINDKTNKNENDIFAESVDGLTPFSNGENDAESGKEIFYVESDSDNLNFNSDYSKMKDEQNNCDSLEKVLKKSLPYPYETDCHDYLTEIEESSSPGPTNLMECIEQCKLKLSLLNHDCVLEFIWYPHNYQRCKPIWLMPERFPGDVYLFILQMLIATDSIMPLAHRLSNILDNTPKPLCRVHVQMSIIHRLTSVRERTVL</sequence>
<dbReference type="EMBL" id="BMAO01000736">
    <property type="protein sequence ID" value="GFQ68889.1"/>
    <property type="molecule type" value="Genomic_DNA"/>
</dbReference>
<protein>
    <submittedName>
        <fullName evidence="1">Integrase catalytic domain-containing protein</fullName>
    </submittedName>
</protein>
<organism evidence="1 2">
    <name type="scientific">Trichonephila clavata</name>
    <name type="common">Joro spider</name>
    <name type="synonym">Nephila clavata</name>
    <dbReference type="NCBI Taxonomy" id="2740835"/>
    <lineage>
        <taxon>Eukaryota</taxon>
        <taxon>Metazoa</taxon>
        <taxon>Ecdysozoa</taxon>
        <taxon>Arthropoda</taxon>
        <taxon>Chelicerata</taxon>
        <taxon>Arachnida</taxon>
        <taxon>Araneae</taxon>
        <taxon>Araneomorphae</taxon>
        <taxon>Entelegynae</taxon>
        <taxon>Araneoidea</taxon>
        <taxon>Nephilidae</taxon>
        <taxon>Trichonephila</taxon>
    </lineage>
</organism>
<gene>
    <name evidence="1" type="primary">AVEN_22818_1</name>
    <name evidence="1" type="ORF">TNCT_265071</name>
</gene>
<keyword evidence="2" id="KW-1185">Reference proteome</keyword>
<dbReference type="OrthoDB" id="6501935at2759"/>
<name>A0A8X6GKM2_TRICU</name>
<accession>A0A8X6GKM2</accession>
<reference evidence="1" key="1">
    <citation type="submission" date="2020-07" db="EMBL/GenBank/DDBJ databases">
        <title>Multicomponent nature underlies the extraordinary mechanical properties of spider dragline silk.</title>
        <authorList>
            <person name="Kono N."/>
            <person name="Nakamura H."/>
            <person name="Mori M."/>
            <person name="Yoshida Y."/>
            <person name="Ohtoshi R."/>
            <person name="Malay A.D."/>
            <person name="Moran D.A.P."/>
            <person name="Tomita M."/>
            <person name="Numata K."/>
            <person name="Arakawa K."/>
        </authorList>
    </citation>
    <scope>NUCLEOTIDE SEQUENCE</scope>
</reference>
<dbReference type="AlphaFoldDB" id="A0A8X6GKM2"/>
<proteinExistence type="predicted"/>
<evidence type="ECO:0000313" key="1">
    <source>
        <dbReference type="EMBL" id="GFQ68889.1"/>
    </source>
</evidence>